<dbReference type="InterPro" id="IPR008927">
    <property type="entry name" value="6-PGluconate_DH-like_C_sf"/>
</dbReference>
<feature type="binding site" evidence="8">
    <location>
        <position position="233"/>
    </location>
    <ligand>
        <name>sn-glycerol 3-phosphate</name>
        <dbReference type="ChEBI" id="CHEBI:57597"/>
    </ligand>
</feature>
<dbReference type="SUPFAM" id="SSF51735">
    <property type="entry name" value="NAD(P)-binding Rossmann-fold domains"/>
    <property type="match status" value="1"/>
</dbReference>
<evidence type="ECO:0000259" key="15">
    <source>
        <dbReference type="Pfam" id="PF07479"/>
    </source>
</evidence>
<dbReference type="PIRSF" id="PIRSF000114">
    <property type="entry name" value="Glycerol-3-P_dh"/>
    <property type="match status" value="1"/>
</dbReference>
<name>K0YX11_9ACTO</name>
<dbReference type="PANTHER" id="PTHR11728">
    <property type="entry name" value="GLYCEROL-3-PHOSPHATE DEHYDROGENASE"/>
    <property type="match status" value="1"/>
</dbReference>
<dbReference type="GO" id="GO:0141153">
    <property type="term" value="F:glycerol-3-phosphate dehydrogenase (NADP+) activity"/>
    <property type="evidence" value="ECO:0007669"/>
    <property type="project" value="RHEA"/>
</dbReference>
<feature type="binding site" evidence="8">
    <location>
        <position position="243"/>
    </location>
    <ligand>
        <name>sn-glycerol 3-phosphate</name>
        <dbReference type="ChEBI" id="CHEBI:57597"/>
    </ligand>
</feature>
<keyword evidence="3 8" id="KW-0560">Oxidoreductase</keyword>
<keyword evidence="5 8" id="KW-0443">Lipid metabolism</keyword>
<comment type="caution">
    <text evidence="8">Lacks conserved residue(s) required for the propagation of feature annotation.</text>
</comment>
<evidence type="ECO:0000256" key="6">
    <source>
        <dbReference type="ARBA" id="ARBA00023209"/>
    </source>
</evidence>
<dbReference type="FunFam" id="1.10.1040.10:FF:000001">
    <property type="entry name" value="Glycerol-3-phosphate dehydrogenase [NAD(P)+]"/>
    <property type="match status" value="1"/>
</dbReference>
<gene>
    <name evidence="8" type="primary">gpsA</name>
    <name evidence="16" type="ORF">HMPREF9240_00035</name>
</gene>
<comment type="catalytic activity">
    <reaction evidence="8">
        <text>sn-glycerol 3-phosphate + NAD(+) = dihydroxyacetone phosphate + NADH + H(+)</text>
        <dbReference type="Rhea" id="RHEA:11092"/>
        <dbReference type="ChEBI" id="CHEBI:15378"/>
        <dbReference type="ChEBI" id="CHEBI:57540"/>
        <dbReference type="ChEBI" id="CHEBI:57597"/>
        <dbReference type="ChEBI" id="CHEBI:57642"/>
        <dbReference type="ChEBI" id="CHEBI:57945"/>
        <dbReference type="EC" id="1.1.1.94"/>
    </reaction>
</comment>
<evidence type="ECO:0000256" key="11">
    <source>
        <dbReference type="PIRSR" id="PIRSR000114-3"/>
    </source>
</evidence>
<feature type="binding site" evidence="11">
    <location>
        <begin position="14"/>
        <end position="19"/>
    </location>
    <ligand>
        <name>NAD(+)</name>
        <dbReference type="ChEBI" id="CHEBI:57540"/>
    </ligand>
</feature>
<feature type="binding site" evidence="10">
    <location>
        <position position="95"/>
    </location>
    <ligand>
        <name>substrate</name>
    </ligand>
</feature>
<feature type="binding site" evidence="8">
    <location>
        <position position="270"/>
    </location>
    <ligand>
        <name>NADPH</name>
        <dbReference type="ChEBI" id="CHEBI:57783"/>
    </ligand>
</feature>
<dbReference type="PATRIC" id="fig|888439.3.peg.36"/>
<dbReference type="GO" id="GO:0005975">
    <property type="term" value="P:carbohydrate metabolic process"/>
    <property type="evidence" value="ECO:0007669"/>
    <property type="project" value="InterPro"/>
</dbReference>
<dbReference type="InterPro" id="IPR006109">
    <property type="entry name" value="G3P_DH_NAD-dep_C"/>
</dbReference>
<dbReference type="SUPFAM" id="SSF48179">
    <property type="entry name" value="6-phosphogluconate dehydrogenase C-terminal domain-like"/>
    <property type="match status" value="1"/>
</dbReference>
<feature type="binding site" evidence="8">
    <location>
        <position position="95"/>
    </location>
    <ligand>
        <name>NADPH</name>
        <dbReference type="ChEBI" id="CHEBI:57783"/>
    </ligand>
</feature>
<keyword evidence="2 8" id="KW-0444">Lipid biosynthesis</keyword>
<feature type="binding site" evidence="8">
    <location>
        <position position="268"/>
    </location>
    <ligand>
        <name>NADPH</name>
        <dbReference type="ChEBI" id="CHEBI:57783"/>
    </ligand>
</feature>
<dbReference type="InterPro" id="IPR013328">
    <property type="entry name" value="6PGD_dom2"/>
</dbReference>
<evidence type="ECO:0000313" key="16">
    <source>
        <dbReference type="EMBL" id="EJZ88397.1"/>
    </source>
</evidence>
<dbReference type="PANTHER" id="PTHR11728:SF1">
    <property type="entry name" value="GLYCEROL-3-PHOSPHATE DEHYDROGENASE [NAD(+)] 2, CHLOROPLASTIC"/>
    <property type="match status" value="1"/>
</dbReference>
<comment type="subcellular location">
    <subcellularLocation>
        <location evidence="8">Cytoplasm</location>
    </subcellularLocation>
</comment>
<dbReference type="GO" id="GO:0008654">
    <property type="term" value="P:phospholipid biosynthetic process"/>
    <property type="evidence" value="ECO:0007669"/>
    <property type="project" value="UniProtKB-KW"/>
</dbReference>
<accession>K0YX11</accession>
<sequence length="327" mass="33701">MAGVGTSKEAAIIGAGAWGKVFASLMVQAGTKVSVWARNSRSFQGLDSSCFASTDLHRVLTGQSVLVMALPSAAVRQVASRLALPKDVTVVSLSKGLEAETNLFMADVLADALRIDRSQVVVVSGPNLSAEIAEGQPAGAVAACSDLARAQQVCPLFSTPLFRPYLSTDVIGAEVGGVVKNVIAVAVGAAAGMGYQTNTRSMLITRGLAEMARFGKALGADEATFLGLAGVGDLVATCSSAKSRNFTFGFNMGSGMAREQAFKVSAGVVEGARSAKAVITIARARGIEMPITEAVAKVVFEGGSIADMGEYLMGRSRKMDGVDIKLV</sequence>
<dbReference type="InterPro" id="IPR011128">
    <property type="entry name" value="G3P_DH_NAD-dep_N"/>
</dbReference>
<evidence type="ECO:0000256" key="7">
    <source>
        <dbReference type="ARBA" id="ARBA00023264"/>
    </source>
</evidence>
<dbReference type="Gene3D" id="3.40.50.720">
    <property type="entry name" value="NAD(P)-binding Rossmann-like Domain"/>
    <property type="match status" value="1"/>
</dbReference>
<evidence type="ECO:0000256" key="8">
    <source>
        <dbReference type="HAMAP-Rule" id="MF_00394"/>
    </source>
</evidence>
<keyword evidence="8" id="KW-0521">NADP</keyword>
<evidence type="ECO:0000256" key="2">
    <source>
        <dbReference type="ARBA" id="ARBA00022516"/>
    </source>
</evidence>
<comment type="caution">
    <text evidence="16">The sequence shown here is derived from an EMBL/GenBank/DDBJ whole genome shotgun (WGS) entry which is preliminary data.</text>
</comment>
<comment type="pathway">
    <text evidence="8">Membrane lipid metabolism; glycerophospholipid metabolism.</text>
</comment>
<feature type="binding site" evidence="8">
    <location>
        <position position="95"/>
    </location>
    <ligand>
        <name>sn-glycerol 3-phosphate</name>
        <dbReference type="ChEBI" id="CHEBI:57597"/>
    </ligand>
</feature>
<keyword evidence="4 8" id="KW-0520">NAD</keyword>
<evidence type="ECO:0000256" key="9">
    <source>
        <dbReference type="PIRSR" id="PIRSR000114-1"/>
    </source>
</evidence>
<dbReference type="GO" id="GO:0141152">
    <property type="term" value="F:glycerol-3-phosphate dehydrogenase (NAD+) activity"/>
    <property type="evidence" value="ECO:0007669"/>
    <property type="project" value="RHEA"/>
</dbReference>
<dbReference type="GO" id="GO:0046167">
    <property type="term" value="P:glycerol-3-phosphate biosynthetic process"/>
    <property type="evidence" value="ECO:0007669"/>
    <property type="project" value="UniProtKB-UniRule"/>
</dbReference>
<proteinExistence type="inferred from homology"/>
<comment type="function">
    <text evidence="8">Catalyzes the reduction of the glycolytic intermediate dihydroxyacetone phosphate (DHAP) to sn-glycerol 3-phosphate (G3P), the key precursor for phospholipid synthesis.</text>
</comment>
<dbReference type="Pfam" id="PF01210">
    <property type="entry name" value="NAD_Gly3P_dh_N"/>
    <property type="match status" value="1"/>
</dbReference>
<keyword evidence="7 8" id="KW-1208">Phospholipid metabolism</keyword>
<comment type="similarity">
    <text evidence="1 8 12">Belongs to the NAD-dependent glycerol-3-phosphate dehydrogenase family.</text>
</comment>
<dbReference type="UniPathway" id="UPA00940"/>
<keyword evidence="17" id="KW-1185">Reference proteome</keyword>
<dbReference type="PRINTS" id="PR00077">
    <property type="entry name" value="GPDHDRGNASE"/>
</dbReference>
<feature type="binding site" evidence="11">
    <location>
        <position position="244"/>
    </location>
    <ligand>
        <name>NAD(+)</name>
        <dbReference type="ChEBI" id="CHEBI:57540"/>
    </ligand>
</feature>
<evidence type="ECO:0000256" key="5">
    <source>
        <dbReference type="ARBA" id="ARBA00023098"/>
    </source>
</evidence>
<organism evidence="16 17">
    <name type="scientific">Winkia neuii BV029A5</name>
    <dbReference type="NCBI Taxonomy" id="888439"/>
    <lineage>
        <taxon>Bacteria</taxon>
        <taxon>Bacillati</taxon>
        <taxon>Actinomycetota</taxon>
        <taxon>Actinomycetes</taxon>
        <taxon>Actinomycetales</taxon>
        <taxon>Actinomycetaceae</taxon>
        <taxon>Winkia</taxon>
    </lineage>
</organism>
<protein>
    <recommendedName>
        <fullName evidence="8">Glycerol-3-phosphate dehydrogenase [NAD(P)+]</fullName>
        <ecNumber evidence="8">1.1.1.94</ecNumber>
    </recommendedName>
    <alternativeName>
        <fullName evidence="8">NAD(P)(+)-dependent glycerol-3-phosphate dehydrogenase</fullName>
    </alternativeName>
    <alternativeName>
        <fullName evidence="8">NAD(P)H-dependent dihydroxyacetone-phosphate reductase</fullName>
    </alternativeName>
</protein>
<dbReference type="HOGENOM" id="CLU_033449_0_2_11"/>
<dbReference type="OrthoDB" id="9812273at2"/>
<dbReference type="GO" id="GO:0051287">
    <property type="term" value="F:NAD binding"/>
    <property type="evidence" value="ECO:0007669"/>
    <property type="project" value="InterPro"/>
</dbReference>
<evidence type="ECO:0000256" key="1">
    <source>
        <dbReference type="ARBA" id="ARBA00011009"/>
    </source>
</evidence>
<keyword evidence="8" id="KW-0547">Nucleotide-binding</keyword>
<dbReference type="HAMAP" id="MF_00394">
    <property type="entry name" value="NAD_Glyc3P_dehydrog"/>
    <property type="match status" value="1"/>
</dbReference>
<feature type="domain" description="Glycerol-3-phosphate dehydrogenase NAD-dependent N-terminal" evidence="14">
    <location>
        <begin position="11"/>
        <end position="148"/>
    </location>
</feature>
<dbReference type="Gene3D" id="1.10.1040.10">
    <property type="entry name" value="N-(1-d-carboxylethyl)-l-norvaline Dehydrogenase, domain 2"/>
    <property type="match status" value="1"/>
</dbReference>
<dbReference type="GO" id="GO:0005829">
    <property type="term" value="C:cytosol"/>
    <property type="evidence" value="ECO:0007669"/>
    <property type="project" value="TreeGrafter"/>
</dbReference>
<feature type="binding site" evidence="10">
    <location>
        <begin position="244"/>
        <end position="245"/>
    </location>
    <ligand>
        <name>substrate</name>
    </ligand>
</feature>
<dbReference type="InterPro" id="IPR036291">
    <property type="entry name" value="NAD(P)-bd_dom_sf"/>
</dbReference>
<dbReference type="AlphaFoldDB" id="K0YX11"/>
<dbReference type="eggNOG" id="COG0240">
    <property type="taxonomic scope" value="Bacteria"/>
</dbReference>
<evidence type="ECO:0000256" key="10">
    <source>
        <dbReference type="PIRSR" id="PIRSR000114-2"/>
    </source>
</evidence>
<evidence type="ECO:0000256" key="13">
    <source>
        <dbReference type="RuleBase" id="RU000439"/>
    </source>
</evidence>
<comment type="catalytic activity">
    <reaction evidence="8 13">
        <text>sn-glycerol 3-phosphate + NADP(+) = dihydroxyacetone phosphate + NADPH + H(+)</text>
        <dbReference type="Rhea" id="RHEA:11096"/>
        <dbReference type="ChEBI" id="CHEBI:15378"/>
        <dbReference type="ChEBI" id="CHEBI:57597"/>
        <dbReference type="ChEBI" id="CHEBI:57642"/>
        <dbReference type="ChEBI" id="CHEBI:57783"/>
        <dbReference type="ChEBI" id="CHEBI:58349"/>
        <dbReference type="EC" id="1.1.1.94"/>
    </reaction>
</comment>
<dbReference type="EMBL" id="AGWP01000001">
    <property type="protein sequence ID" value="EJZ88397.1"/>
    <property type="molecule type" value="Genomic_DNA"/>
</dbReference>
<dbReference type="Proteomes" id="UP000006075">
    <property type="component" value="Unassembled WGS sequence"/>
</dbReference>
<evidence type="ECO:0000313" key="17">
    <source>
        <dbReference type="Proteomes" id="UP000006075"/>
    </source>
</evidence>
<dbReference type="NCBIfam" id="NF000942">
    <property type="entry name" value="PRK00094.1-4"/>
    <property type="match status" value="1"/>
</dbReference>
<dbReference type="InterPro" id="IPR006168">
    <property type="entry name" value="G3P_DH_NAD-dep"/>
</dbReference>
<feature type="binding site" evidence="8">
    <location>
        <position position="245"/>
    </location>
    <ligand>
        <name>sn-glycerol 3-phosphate</name>
        <dbReference type="ChEBI" id="CHEBI:57597"/>
    </ligand>
</feature>
<evidence type="ECO:0000256" key="12">
    <source>
        <dbReference type="RuleBase" id="RU000437"/>
    </source>
</evidence>
<feature type="binding site" evidence="8">
    <location>
        <position position="244"/>
    </location>
    <ligand>
        <name>sn-glycerol 3-phosphate</name>
        <dbReference type="ChEBI" id="CHEBI:57597"/>
    </ligand>
</feature>
<evidence type="ECO:0000256" key="4">
    <source>
        <dbReference type="ARBA" id="ARBA00023027"/>
    </source>
</evidence>
<feature type="binding site" evidence="8">
    <location>
        <position position="180"/>
    </location>
    <ligand>
        <name>sn-glycerol 3-phosphate</name>
        <dbReference type="ChEBI" id="CHEBI:57597"/>
    </ligand>
</feature>
<dbReference type="GO" id="GO:0006650">
    <property type="term" value="P:glycerophospholipid metabolic process"/>
    <property type="evidence" value="ECO:0007669"/>
    <property type="project" value="UniProtKB-UniRule"/>
</dbReference>
<feature type="binding site" evidence="8">
    <location>
        <position position="129"/>
    </location>
    <ligand>
        <name>NADPH</name>
        <dbReference type="ChEBI" id="CHEBI:57783"/>
    </ligand>
</feature>
<keyword evidence="6 8" id="KW-0594">Phospholipid biosynthesis</keyword>
<dbReference type="Pfam" id="PF07479">
    <property type="entry name" value="NAD_Gly3P_dh_C"/>
    <property type="match status" value="1"/>
</dbReference>
<dbReference type="GO" id="GO:0046168">
    <property type="term" value="P:glycerol-3-phosphate catabolic process"/>
    <property type="evidence" value="ECO:0007669"/>
    <property type="project" value="InterPro"/>
</dbReference>
<keyword evidence="8" id="KW-0963">Cytoplasm</keyword>
<reference evidence="16 17" key="1">
    <citation type="submission" date="2012-07" db="EMBL/GenBank/DDBJ databases">
        <title>The Genome Sequence of Actinomyces neuii subsp. anitratus BVS029A5.</title>
        <authorList>
            <consortium name="The Broad Institute Genome Sequencing Platform"/>
            <person name="Earl A."/>
            <person name="Ward D."/>
            <person name="Feldgarden M."/>
            <person name="Gevers D."/>
            <person name="Saerens B."/>
            <person name="Vaneechoutte M."/>
            <person name="Walker B."/>
            <person name="Young S.K."/>
            <person name="Zeng Q."/>
            <person name="Gargeya S."/>
            <person name="Fitzgerald M."/>
            <person name="Haas B."/>
            <person name="Abouelleil A."/>
            <person name="Alvarado L."/>
            <person name="Arachchi H.M."/>
            <person name="Berlin A."/>
            <person name="Chapman S.B."/>
            <person name="Goldberg J."/>
            <person name="Griggs A."/>
            <person name="Gujja S."/>
            <person name="Hansen M."/>
            <person name="Howarth C."/>
            <person name="Imamovic A."/>
            <person name="Larimer J."/>
            <person name="McCowen C."/>
            <person name="Montmayeur A."/>
            <person name="Murphy C."/>
            <person name="Neiman D."/>
            <person name="Pearson M."/>
            <person name="Priest M."/>
            <person name="Roberts A."/>
            <person name="Saif S."/>
            <person name="Shea T."/>
            <person name="Sisk P."/>
            <person name="Sykes S."/>
            <person name="Wortman J."/>
            <person name="Nusbaum C."/>
            <person name="Birren B."/>
        </authorList>
    </citation>
    <scope>NUCLEOTIDE SEQUENCE [LARGE SCALE GENOMIC DNA]</scope>
    <source>
        <strain evidence="16 17">BVS029A5</strain>
    </source>
</reference>
<feature type="binding site" evidence="8">
    <location>
        <position position="18"/>
    </location>
    <ligand>
        <name>NADPH</name>
        <dbReference type="ChEBI" id="CHEBI:57783"/>
    </ligand>
</feature>
<feature type="binding site" evidence="8">
    <location>
        <position position="38"/>
    </location>
    <ligand>
        <name>NADPH</name>
        <dbReference type="ChEBI" id="CHEBI:57783"/>
    </ligand>
</feature>
<evidence type="ECO:0000259" key="14">
    <source>
        <dbReference type="Pfam" id="PF01210"/>
    </source>
</evidence>
<evidence type="ECO:0000256" key="3">
    <source>
        <dbReference type="ARBA" id="ARBA00023002"/>
    </source>
</evidence>
<dbReference type="EC" id="1.1.1.94" evidence="8"/>
<feature type="domain" description="Glycerol-3-phosphate dehydrogenase NAD-dependent C-terminal" evidence="15">
    <location>
        <begin position="169"/>
        <end position="308"/>
    </location>
</feature>
<feature type="active site" description="Proton acceptor" evidence="8 9">
    <location>
        <position position="180"/>
    </location>
</feature>
<dbReference type="NCBIfam" id="NF000940">
    <property type="entry name" value="PRK00094.1-2"/>
    <property type="match status" value="1"/>
</dbReference>
<feature type="binding site" evidence="8">
    <location>
        <position position="244"/>
    </location>
    <ligand>
        <name>NADPH</name>
        <dbReference type="ChEBI" id="CHEBI:57783"/>
    </ligand>
</feature>
<feature type="binding site" evidence="8">
    <location>
        <position position="125"/>
    </location>
    <ligand>
        <name>sn-glycerol 3-phosphate</name>
        <dbReference type="ChEBI" id="CHEBI:57597"/>
    </ligand>
</feature>